<dbReference type="InterPro" id="IPR043154">
    <property type="entry name" value="Sec-1-like_dom1"/>
</dbReference>
<reference evidence="4" key="1">
    <citation type="journal article" date="2006" name="Proc. Natl. Acad. Sci. U.S.A.">
        <title>Genome analysis of the smallest free-living eukaryote Ostreococcus tauri unveils many unique features.</title>
        <authorList>
            <person name="Derelle E."/>
            <person name="Ferraz C."/>
            <person name="Rombauts S."/>
            <person name="Rouze P."/>
            <person name="Worden A.Z."/>
            <person name="Robbens S."/>
            <person name="Partensky F."/>
            <person name="Degroeve S."/>
            <person name="Echeynie S."/>
            <person name="Cooke R."/>
            <person name="Saeys Y."/>
            <person name="Wuyts J."/>
            <person name="Jabbari K."/>
            <person name="Bowler C."/>
            <person name="Panaud O."/>
            <person name="Piegu B."/>
            <person name="Ball S.G."/>
            <person name="Ral J.-P."/>
            <person name="Bouget F.-Y."/>
            <person name="Piganeau G."/>
            <person name="De Baets B."/>
            <person name="Picard A."/>
            <person name="Delseny M."/>
            <person name="Demaille J."/>
            <person name="Van de Peer Y."/>
            <person name="Moreau H."/>
        </authorList>
    </citation>
    <scope>NUCLEOTIDE SEQUENCE [LARGE SCALE GENOMIC DNA]</scope>
    <source>
        <strain evidence="4">OTTH 0595 / CCAP 157/2 / RCC745</strain>
    </source>
</reference>
<organism evidence="3 4">
    <name type="scientific">Ostreococcus tauri</name>
    <name type="common">Marine green alga</name>
    <dbReference type="NCBI Taxonomy" id="70448"/>
    <lineage>
        <taxon>Eukaryota</taxon>
        <taxon>Viridiplantae</taxon>
        <taxon>Chlorophyta</taxon>
        <taxon>Mamiellophyceae</taxon>
        <taxon>Mamiellales</taxon>
        <taxon>Bathycoccaceae</taxon>
        <taxon>Ostreococcus</taxon>
    </lineage>
</organism>
<dbReference type="RefSeq" id="XP_003082459.2">
    <property type="nucleotide sequence ID" value="XM_003082411.2"/>
</dbReference>
<gene>
    <name evidence="3" type="ORF">OT_ostta12g03110</name>
</gene>
<feature type="region of interest" description="Disordered" evidence="2">
    <location>
        <begin position="1"/>
        <end position="24"/>
    </location>
</feature>
<dbReference type="Gene3D" id="3.40.50.1910">
    <property type="match status" value="2"/>
</dbReference>
<sequence>MPAPASGPTRGTSDLDARDGDAASTSTTTAWNHLLNNPSSYNFAPKLARANARAVIDAVRALGEGSDSVGGDDGSIARTALAMDASFRDGLIRCSPDVVTRLRREANVTTFYGLEAWGEIPESDDSTVIVFACRPQLANMVTVAEHVRSVRRRRDAALRARAEEVASRDRGKRATSAVEGLLTRVASATGRGVKRGGKESDSSSNANPDADGFPEIPPLPKMYVLCAPRVTEMCEHALRDLHALDYVTMVQCECDLVPLEPDVFTMEYPEAYSEIVTEEWHASAYYVAAALHKLQRDFTGLAPVVKGKGDVAHKVAQLLLEMRLGVDPVIEEPAFVEPGVDCDSLIDMIVLIDRDVDMVTPLCTQLTYEGLIDEILGIEKGAVAIPQRAFDGDGKKKDVVKTDDPAKREEKYVRARAHKAGPIAMRPKLNNTDRLFDQIRDMNFGRACNVIRDLATAIKEDYDAIKGSNVEDQHVSEIGDFVKKIKANIGGTGLDLHATLAKYLIDCTKKKWFQNRLECERLCVEGEDLQTVMDHLETMIYRGDEAIPCLRMVVLACVCFNGFPPKMHEKIFSDLFNAFGPEILLKLEALETAGLFVDRETAKKRSRGFAQMRKPLKLIADGVDGSEEPNDITFAYSSSGYAPLSVRLVEAATRGSWKSIAPNNSGEDLLKHLPGELFEYTQGENDYGRPVNSKVSYREFNKRREKAAPLDGKDELWPKPTVMVFFIGGVTYAEIACLRHLAKKRQCGCNFVIGTTKIFQGDALIDTCGEDIERLETRLRVDEIAGRGERIRL</sequence>
<keyword evidence="4" id="KW-1185">Reference proteome</keyword>
<dbReference type="AlphaFoldDB" id="A0A090M6W2"/>
<evidence type="ECO:0000313" key="4">
    <source>
        <dbReference type="Proteomes" id="UP000009170"/>
    </source>
</evidence>
<dbReference type="InParanoid" id="A0A090M6W2"/>
<dbReference type="PANTHER" id="PTHR11679">
    <property type="entry name" value="VESICLE PROTEIN SORTING-ASSOCIATED"/>
    <property type="match status" value="1"/>
</dbReference>
<dbReference type="OrthoDB" id="10262287at2759"/>
<dbReference type="GO" id="GO:0016192">
    <property type="term" value="P:vesicle-mediated transport"/>
    <property type="evidence" value="ECO:0007669"/>
    <property type="project" value="InterPro"/>
</dbReference>
<dbReference type="InterPro" id="IPR043127">
    <property type="entry name" value="Sec-1-like_dom3a"/>
</dbReference>
<dbReference type="Gene3D" id="3.90.830.10">
    <property type="entry name" value="Syntaxin Binding Protein 1, Chain A, domain 2"/>
    <property type="match status" value="1"/>
</dbReference>
<comment type="similarity">
    <text evidence="1">Belongs to the STXBP/unc-18/SEC1 family.</text>
</comment>
<dbReference type="Gene3D" id="3.40.50.2060">
    <property type="match status" value="1"/>
</dbReference>
<reference evidence="3 4" key="2">
    <citation type="journal article" date="2014" name="BMC Genomics">
        <title>An improved genome of the model marine alga Ostreococcus tauri unfolds by assessing Illumina de novo assemblies.</title>
        <authorList>
            <person name="Blanc-Mathieu R."/>
            <person name="Verhelst B."/>
            <person name="Derelle E."/>
            <person name="Rombauts S."/>
            <person name="Bouget F.Y."/>
            <person name="Carre I."/>
            <person name="Chateau A."/>
            <person name="Eyre-Walker A."/>
            <person name="Grimsley N."/>
            <person name="Moreau H."/>
            <person name="Piegu B."/>
            <person name="Rivals E."/>
            <person name="Schackwitz W."/>
            <person name="Van de Peer Y."/>
            <person name="Piganeau G."/>
        </authorList>
    </citation>
    <scope>NUCLEOTIDE SEQUENCE [LARGE SCALE GENOMIC DNA]</scope>
    <source>
        <strain evidence="4">OTTH 0595 / CCAP 157/2 / RCC745</strain>
    </source>
</reference>
<dbReference type="InterPro" id="IPR027482">
    <property type="entry name" value="Sec1-like_dom2"/>
</dbReference>
<dbReference type="Gene3D" id="1.25.40.850">
    <property type="match status" value="1"/>
</dbReference>
<accession>A0A090M6W2</accession>
<feature type="compositionally biased region" description="Low complexity" evidence="2">
    <location>
        <begin position="202"/>
        <end position="211"/>
    </location>
</feature>
<dbReference type="Pfam" id="PF00995">
    <property type="entry name" value="Sec1"/>
    <property type="match status" value="1"/>
</dbReference>
<dbReference type="SUPFAM" id="SSF56815">
    <property type="entry name" value="Sec1/munc18-like (SM) proteins"/>
    <property type="match status" value="1"/>
</dbReference>
<evidence type="ECO:0000313" key="3">
    <source>
        <dbReference type="EMBL" id="CEF99990.1"/>
    </source>
</evidence>
<dbReference type="STRING" id="70448.A0A090M6W2"/>
<dbReference type="GeneID" id="9836082"/>
<proteinExistence type="inferred from homology"/>
<evidence type="ECO:0000256" key="2">
    <source>
        <dbReference type="SAM" id="MobiDB-lite"/>
    </source>
</evidence>
<protein>
    <submittedName>
        <fullName evidence="3">Vacuolar protein sorting-associated protein 33</fullName>
    </submittedName>
</protein>
<feature type="region of interest" description="Disordered" evidence="2">
    <location>
        <begin position="189"/>
        <end position="214"/>
    </location>
</feature>
<dbReference type="EMBL" id="CAID01000012">
    <property type="protein sequence ID" value="CEF99990.1"/>
    <property type="molecule type" value="Genomic_DNA"/>
</dbReference>
<name>A0A090M6W2_OSTTA</name>
<dbReference type="InterPro" id="IPR043155">
    <property type="entry name" value="VPS33_dom3b"/>
</dbReference>
<dbReference type="InterPro" id="IPR001619">
    <property type="entry name" value="Sec1-like"/>
</dbReference>
<dbReference type="FunCoup" id="A0A090M6W2">
    <property type="interactions" value="1795"/>
</dbReference>
<comment type="caution">
    <text evidence="3">The sequence shown here is derived from an EMBL/GenBank/DDBJ whole genome shotgun (WGS) entry which is preliminary data.</text>
</comment>
<evidence type="ECO:0000256" key="1">
    <source>
        <dbReference type="ARBA" id="ARBA00009884"/>
    </source>
</evidence>
<dbReference type="InterPro" id="IPR036045">
    <property type="entry name" value="Sec1-like_sf"/>
</dbReference>
<dbReference type="KEGG" id="ota:OT_ostta12g03110"/>
<dbReference type="Proteomes" id="UP000009170">
    <property type="component" value="Unassembled WGS sequence"/>
</dbReference>